<evidence type="ECO:0000313" key="4">
    <source>
        <dbReference type="WBParaSite" id="ASIM_0002122801-mRNA-1"/>
    </source>
</evidence>
<dbReference type="OrthoDB" id="9000293at2759"/>
<dbReference type="WBParaSite" id="ASIM_0002122801-mRNA-1">
    <property type="protein sequence ID" value="ASIM_0002122801-mRNA-1"/>
    <property type="gene ID" value="ASIM_0002122801"/>
</dbReference>
<proteinExistence type="predicted"/>
<reference evidence="2 3" key="2">
    <citation type="submission" date="2018-11" db="EMBL/GenBank/DDBJ databases">
        <authorList>
            <consortium name="Pathogen Informatics"/>
        </authorList>
    </citation>
    <scope>NUCLEOTIDE SEQUENCE [LARGE SCALE GENOMIC DNA]</scope>
</reference>
<evidence type="ECO:0000313" key="3">
    <source>
        <dbReference type="Proteomes" id="UP000267096"/>
    </source>
</evidence>
<evidence type="ECO:0000313" key="2">
    <source>
        <dbReference type="EMBL" id="VDK78263.1"/>
    </source>
</evidence>
<gene>
    <name evidence="2" type="ORF">ASIM_LOCUS20600</name>
</gene>
<dbReference type="InterPro" id="IPR002018">
    <property type="entry name" value="CarbesteraseB"/>
</dbReference>
<dbReference type="AlphaFoldDB" id="A0A0M3KJQ3"/>
<dbReference type="InterPro" id="IPR029058">
    <property type="entry name" value="AB_hydrolase_fold"/>
</dbReference>
<evidence type="ECO:0000259" key="1">
    <source>
        <dbReference type="Pfam" id="PF00135"/>
    </source>
</evidence>
<sequence>MNQNGDFTGAYHTNEFPYIFDTWIFSDKFEFSADDREYQRLLLESIVEFVKTGKPSNGTMKWKPTSKKYPSRYLSLRPQGSHMVEAYKPENVHFWTKIVSKEVTSHILKGKRFQKPGGPEHTHEEL</sequence>
<organism evidence="4">
    <name type="scientific">Anisakis simplex</name>
    <name type="common">Herring worm</name>
    <dbReference type="NCBI Taxonomy" id="6269"/>
    <lineage>
        <taxon>Eukaryota</taxon>
        <taxon>Metazoa</taxon>
        <taxon>Ecdysozoa</taxon>
        <taxon>Nematoda</taxon>
        <taxon>Chromadorea</taxon>
        <taxon>Rhabditida</taxon>
        <taxon>Spirurina</taxon>
        <taxon>Ascaridomorpha</taxon>
        <taxon>Ascaridoidea</taxon>
        <taxon>Anisakidae</taxon>
        <taxon>Anisakis</taxon>
        <taxon>Anisakis simplex complex</taxon>
    </lineage>
</organism>
<accession>A0A0M3KJQ3</accession>
<keyword evidence="3" id="KW-1185">Reference proteome</keyword>
<dbReference type="Proteomes" id="UP000267096">
    <property type="component" value="Unassembled WGS sequence"/>
</dbReference>
<protein>
    <submittedName>
        <fullName evidence="4">COesterase domain-containing protein</fullName>
    </submittedName>
</protein>
<dbReference type="Pfam" id="PF00135">
    <property type="entry name" value="COesterase"/>
    <property type="match status" value="1"/>
</dbReference>
<name>A0A0M3KJQ3_ANISI</name>
<dbReference type="SUPFAM" id="SSF53474">
    <property type="entry name" value="alpha/beta-Hydrolases"/>
    <property type="match status" value="1"/>
</dbReference>
<dbReference type="Gene3D" id="3.40.50.1820">
    <property type="entry name" value="alpha/beta hydrolase"/>
    <property type="match status" value="1"/>
</dbReference>
<dbReference type="EMBL" id="UYRR01040069">
    <property type="protein sequence ID" value="VDK78263.1"/>
    <property type="molecule type" value="Genomic_DNA"/>
</dbReference>
<reference evidence="4" key="1">
    <citation type="submission" date="2017-02" db="UniProtKB">
        <authorList>
            <consortium name="WormBaseParasite"/>
        </authorList>
    </citation>
    <scope>IDENTIFICATION</scope>
</reference>
<feature type="domain" description="Carboxylesterase type B" evidence="1">
    <location>
        <begin position="6"/>
        <end position="95"/>
    </location>
</feature>